<dbReference type="NCBIfam" id="NF007775">
    <property type="entry name" value="PRK10463.1"/>
    <property type="match status" value="1"/>
</dbReference>
<dbReference type="RefSeq" id="WP_050879293.1">
    <property type="nucleotide sequence ID" value="NZ_CP110790.1"/>
</dbReference>
<evidence type="ECO:0000259" key="10">
    <source>
        <dbReference type="Pfam" id="PF02492"/>
    </source>
</evidence>
<dbReference type="GO" id="GO:0003924">
    <property type="term" value="F:GTPase activity"/>
    <property type="evidence" value="ECO:0007669"/>
    <property type="project" value="InterPro"/>
</dbReference>
<evidence type="ECO:0000313" key="11">
    <source>
        <dbReference type="EMBL" id="NIL27582.1"/>
    </source>
</evidence>
<feature type="compositionally biased region" description="Basic and acidic residues" evidence="9">
    <location>
        <begin position="49"/>
        <end position="70"/>
    </location>
</feature>
<accession>A0AA90XYF5</accession>
<comment type="similarity">
    <text evidence="1">Belongs to the SIMIBI class G3E GTPase family. HypB/HupM subfamily.</text>
</comment>
<dbReference type="PANTHER" id="PTHR30134">
    <property type="entry name" value="HYDROGENASE PROTEIN ASSEMBLY PROTEIN, NICKEL CHAPERONE"/>
    <property type="match status" value="1"/>
</dbReference>
<organism evidence="11 12">
    <name type="scientific">Yersinia massiliensis</name>
    <dbReference type="NCBI Taxonomy" id="419257"/>
    <lineage>
        <taxon>Bacteria</taxon>
        <taxon>Pseudomonadati</taxon>
        <taxon>Pseudomonadota</taxon>
        <taxon>Gammaproteobacteria</taxon>
        <taxon>Enterobacterales</taxon>
        <taxon>Yersiniaceae</taxon>
        <taxon>Yersinia</taxon>
    </lineage>
</organism>
<name>A0AA90XYF5_9GAMM</name>
<feature type="compositionally biased region" description="Basic and acidic residues" evidence="9">
    <location>
        <begin position="18"/>
        <end position="31"/>
    </location>
</feature>
<dbReference type="InterPro" id="IPR027417">
    <property type="entry name" value="P-loop_NTPase"/>
</dbReference>
<proteinExistence type="inferred from homology"/>
<evidence type="ECO:0000256" key="8">
    <source>
        <dbReference type="ARBA" id="ARBA00035238"/>
    </source>
</evidence>
<evidence type="ECO:0000313" key="12">
    <source>
        <dbReference type="Proteomes" id="UP000698240"/>
    </source>
</evidence>
<keyword evidence="2" id="KW-0533">Nickel</keyword>
<feature type="region of interest" description="Disordered" evidence="9">
    <location>
        <begin position="18"/>
        <end position="70"/>
    </location>
</feature>
<protein>
    <recommendedName>
        <fullName evidence="8">Hydrogenase maturation factor HypB</fullName>
    </recommendedName>
</protein>
<evidence type="ECO:0000256" key="6">
    <source>
        <dbReference type="ARBA" id="ARBA00022833"/>
    </source>
</evidence>
<feature type="compositionally biased region" description="Basic residues" evidence="9">
    <location>
        <begin position="32"/>
        <end position="48"/>
    </location>
</feature>
<dbReference type="InterPro" id="IPR003495">
    <property type="entry name" value="CobW/HypB/UreG_nucleotide-bd"/>
</dbReference>
<feature type="region of interest" description="Disordered" evidence="9">
    <location>
        <begin position="119"/>
        <end position="158"/>
    </location>
</feature>
<dbReference type="PANTHER" id="PTHR30134:SF2">
    <property type="entry name" value="HYDROGENASE MATURATION FACTOR HYPB"/>
    <property type="match status" value="1"/>
</dbReference>
<keyword evidence="6" id="KW-0862">Zinc</keyword>
<dbReference type="GO" id="GO:0005525">
    <property type="term" value="F:GTP binding"/>
    <property type="evidence" value="ECO:0007669"/>
    <property type="project" value="UniProtKB-KW"/>
</dbReference>
<dbReference type="InterPro" id="IPR004392">
    <property type="entry name" value="Hyd_mat_HypB"/>
</dbReference>
<dbReference type="GO" id="GO:0016151">
    <property type="term" value="F:nickel cation binding"/>
    <property type="evidence" value="ECO:0007669"/>
    <property type="project" value="InterPro"/>
</dbReference>
<evidence type="ECO:0000256" key="3">
    <source>
        <dbReference type="ARBA" id="ARBA00022723"/>
    </source>
</evidence>
<evidence type="ECO:0000256" key="1">
    <source>
        <dbReference type="ARBA" id="ARBA00006211"/>
    </source>
</evidence>
<gene>
    <name evidence="11" type="primary">hypB</name>
    <name evidence="11" type="ORF">HB980_13645</name>
</gene>
<keyword evidence="7" id="KW-0342">GTP-binding</keyword>
<dbReference type="Proteomes" id="UP000698240">
    <property type="component" value="Unassembled WGS sequence"/>
</dbReference>
<reference evidence="11" key="1">
    <citation type="submission" date="2020-03" db="EMBL/GenBank/DDBJ databases">
        <authorList>
            <person name="Kislichkina A."/>
            <person name="Dentovskaya S."/>
            <person name="Shaikhutdinov R."/>
            <person name="Ivanov S."/>
            <person name="Sizova A."/>
            <person name="Solomentsev V."/>
            <person name="Bogun A."/>
        </authorList>
    </citation>
    <scope>NUCLEOTIDE SEQUENCE</scope>
    <source>
        <strain evidence="11">SCPM-O-B-8025</strain>
    </source>
</reference>
<evidence type="ECO:0000256" key="9">
    <source>
        <dbReference type="SAM" id="MobiDB-lite"/>
    </source>
</evidence>
<dbReference type="Pfam" id="PF02492">
    <property type="entry name" value="cobW"/>
    <property type="match status" value="1"/>
</dbReference>
<evidence type="ECO:0000256" key="2">
    <source>
        <dbReference type="ARBA" id="ARBA00022596"/>
    </source>
</evidence>
<dbReference type="GO" id="GO:0051604">
    <property type="term" value="P:protein maturation"/>
    <property type="evidence" value="ECO:0007669"/>
    <property type="project" value="InterPro"/>
</dbReference>
<dbReference type="CDD" id="cd05390">
    <property type="entry name" value="HypB"/>
    <property type="match status" value="1"/>
</dbReference>
<feature type="domain" description="CobW/HypB/UreG nucleotide-binding" evidence="10">
    <location>
        <begin position="195"/>
        <end position="354"/>
    </location>
</feature>
<dbReference type="NCBIfam" id="TIGR00073">
    <property type="entry name" value="hypB"/>
    <property type="match status" value="1"/>
</dbReference>
<evidence type="ECO:0000256" key="7">
    <source>
        <dbReference type="ARBA" id="ARBA00023134"/>
    </source>
</evidence>
<evidence type="ECO:0000256" key="5">
    <source>
        <dbReference type="ARBA" id="ARBA00022801"/>
    </source>
</evidence>
<dbReference type="AlphaFoldDB" id="A0AA90XYF5"/>
<dbReference type="Gene3D" id="3.40.50.300">
    <property type="entry name" value="P-loop containing nucleotide triphosphate hydrolases"/>
    <property type="match status" value="1"/>
</dbReference>
<dbReference type="GO" id="GO:0008270">
    <property type="term" value="F:zinc ion binding"/>
    <property type="evidence" value="ECO:0007669"/>
    <property type="project" value="TreeGrafter"/>
</dbReference>
<keyword evidence="4" id="KW-0547">Nucleotide-binding</keyword>
<comment type="caution">
    <text evidence="11">The sequence shown here is derived from an EMBL/GenBank/DDBJ whole genome shotgun (WGS) entry which is preliminary data.</text>
</comment>
<keyword evidence="5" id="KW-0378">Hydrolase</keyword>
<evidence type="ECO:0000256" key="4">
    <source>
        <dbReference type="ARBA" id="ARBA00022741"/>
    </source>
</evidence>
<dbReference type="SUPFAM" id="SSF52540">
    <property type="entry name" value="P-loop containing nucleoside triphosphate hydrolases"/>
    <property type="match status" value="1"/>
</dbReference>
<keyword evidence="3" id="KW-0479">Metal-binding</keyword>
<sequence>MCTTCGCASGEKRIEGDDNHHHDNHHHDDHHHDHHHDHDHHHHDHHSHHHDDDHHHHAHGEHHDHHDHDSHALAPHIQHKHQHKYVAKGTQPVIVHHHYYYHQGDVHHHYHGKALEQPLSQEPEDSDAPTAEPFTPQVHDDQQGLHYGQGEAGGHAPGMGQRRLLQIEQDVLSKNNHLASHNRDHFDEQHILALNLVSSPGSGKTTLLTTTLQRLAGLVPCAVIEGDQQTTHDAERIRATGVPAIQVNTGKGCHLDAQMVHDAAHRLGLNHDSLLFIENVGNLVCPASFDLGERHKVAVLSVTEGEDKPLKYPHMFAASTLMIINKIDLLPYLDFDIEQCIAYARQVNPDIQVIALSASSGEGMDLWLEWLEAQRCA</sequence>
<dbReference type="EMBL" id="JAASAN010000005">
    <property type="protein sequence ID" value="NIL27582.1"/>
    <property type="molecule type" value="Genomic_DNA"/>
</dbReference>